<evidence type="ECO:0000313" key="1">
    <source>
        <dbReference type="EMBL" id="KAK3682335.1"/>
    </source>
</evidence>
<accession>A0AAE1C828</accession>
<gene>
    <name evidence="1" type="ORF">B0T22DRAFT_470850</name>
</gene>
<keyword evidence="2" id="KW-1185">Reference proteome</keyword>
<dbReference type="Proteomes" id="UP001270362">
    <property type="component" value="Unassembled WGS sequence"/>
</dbReference>
<comment type="caution">
    <text evidence="1">The sequence shown here is derived from an EMBL/GenBank/DDBJ whole genome shotgun (WGS) entry which is preliminary data.</text>
</comment>
<reference evidence="1" key="1">
    <citation type="journal article" date="2023" name="Mol. Phylogenet. Evol.">
        <title>Genome-scale phylogeny and comparative genomics of the fungal order Sordariales.</title>
        <authorList>
            <person name="Hensen N."/>
            <person name="Bonometti L."/>
            <person name="Westerberg I."/>
            <person name="Brannstrom I.O."/>
            <person name="Guillou S."/>
            <person name="Cros-Aarteil S."/>
            <person name="Calhoun S."/>
            <person name="Haridas S."/>
            <person name="Kuo A."/>
            <person name="Mondo S."/>
            <person name="Pangilinan J."/>
            <person name="Riley R."/>
            <person name="LaButti K."/>
            <person name="Andreopoulos B."/>
            <person name="Lipzen A."/>
            <person name="Chen C."/>
            <person name="Yan M."/>
            <person name="Daum C."/>
            <person name="Ng V."/>
            <person name="Clum A."/>
            <person name="Steindorff A."/>
            <person name="Ohm R.A."/>
            <person name="Martin F."/>
            <person name="Silar P."/>
            <person name="Natvig D.O."/>
            <person name="Lalanne C."/>
            <person name="Gautier V."/>
            <person name="Ament-Velasquez S.L."/>
            <person name="Kruys A."/>
            <person name="Hutchinson M.I."/>
            <person name="Powell A.J."/>
            <person name="Barry K."/>
            <person name="Miller A.N."/>
            <person name="Grigoriev I.V."/>
            <person name="Debuchy R."/>
            <person name="Gladieux P."/>
            <person name="Hiltunen Thoren M."/>
            <person name="Johannesson H."/>
        </authorList>
    </citation>
    <scope>NUCLEOTIDE SEQUENCE</scope>
    <source>
        <strain evidence="1">CBS 314.62</strain>
    </source>
</reference>
<reference evidence="1" key="2">
    <citation type="submission" date="2023-06" db="EMBL/GenBank/DDBJ databases">
        <authorList>
            <consortium name="Lawrence Berkeley National Laboratory"/>
            <person name="Haridas S."/>
            <person name="Hensen N."/>
            <person name="Bonometti L."/>
            <person name="Westerberg I."/>
            <person name="Brannstrom I.O."/>
            <person name="Guillou S."/>
            <person name="Cros-Aarteil S."/>
            <person name="Calhoun S."/>
            <person name="Kuo A."/>
            <person name="Mondo S."/>
            <person name="Pangilinan J."/>
            <person name="Riley R."/>
            <person name="Labutti K."/>
            <person name="Andreopoulos B."/>
            <person name="Lipzen A."/>
            <person name="Chen C."/>
            <person name="Yanf M."/>
            <person name="Daum C."/>
            <person name="Ng V."/>
            <person name="Clum A."/>
            <person name="Steindorff A."/>
            <person name="Ohm R."/>
            <person name="Martin F."/>
            <person name="Silar P."/>
            <person name="Natvig D."/>
            <person name="Lalanne C."/>
            <person name="Gautier V."/>
            <person name="Ament-Velasquez S.L."/>
            <person name="Kruys A."/>
            <person name="Hutchinson M.I."/>
            <person name="Powell A.J."/>
            <person name="Barry K."/>
            <person name="Miller A.N."/>
            <person name="Grigoriev I.V."/>
            <person name="Debuchy R."/>
            <person name="Gladieux P."/>
            <person name="Thoren M.H."/>
            <person name="Johannesson H."/>
        </authorList>
    </citation>
    <scope>NUCLEOTIDE SEQUENCE</scope>
    <source>
        <strain evidence="1">CBS 314.62</strain>
    </source>
</reference>
<dbReference type="EMBL" id="JAULSO010000005">
    <property type="protein sequence ID" value="KAK3682335.1"/>
    <property type="molecule type" value="Genomic_DNA"/>
</dbReference>
<evidence type="ECO:0000313" key="2">
    <source>
        <dbReference type="Proteomes" id="UP001270362"/>
    </source>
</evidence>
<name>A0AAE1C828_9PEZI</name>
<organism evidence="1 2">
    <name type="scientific">Podospora appendiculata</name>
    <dbReference type="NCBI Taxonomy" id="314037"/>
    <lineage>
        <taxon>Eukaryota</taxon>
        <taxon>Fungi</taxon>
        <taxon>Dikarya</taxon>
        <taxon>Ascomycota</taxon>
        <taxon>Pezizomycotina</taxon>
        <taxon>Sordariomycetes</taxon>
        <taxon>Sordariomycetidae</taxon>
        <taxon>Sordariales</taxon>
        <taxon>Podosporaceae</taxon>
        <taxon>Podospora</taxon>
    </lineage>
</organism>
<protein>
    <submittedName>
        <fullName evidence="1">Uncharacterized protein</fullName>
    </submittedName>
</protein>
<proteinExistence type="predicted"/>
<sequence length="90" mass="9768">MGDDNGKPFVGLVSGSMTAGGYCMGTWAHFGGADPLRSSLTQCSHWMCALLQRNFVVQYLGITGYLYIHVHIGNAASHPFLFLCSLSKVR</sequence>
<dbReference type="AlphaFoldDB" id="A0AAE1C828"/>